<feature type="transmembrane region" description="Helical" evidence="2">
    <location>
        <begin position="142"/>
        <end position="164"/>
    </location>
</feature>
<keyword evidence="2" id="KW-0812">Transmembrane</keyword>
<feature type="region of interest" description="Disordered" evidence="1">
    <location>
        <begin position="187"/>
        <end position="256"/>
    </location>
</feature>
<accession>A0A0K2TGN1</accession>
<organism evidence="3">
    <name type="scientific">Lepeophtheirus salmonis</name>
    <name type="common">Salmon louse</name>
    <name type="synonym">Caligus salmonis</name>
    <dbReference type="NCBI Taxonomy" id="72036"/>
    <lineage>
        <taxon>Eukaryota</taxon>
        <taxon>Metazoa</taxon>
        <taxon>Ecdysozoa</taxon>
        <taxon>Arthropoda</taxon>
        <taxon>Crustacea</taxon>
        <taxon>Multicrustacea</taxon>
        <taxon>Hexanauplia</taxon>
        <taxon>Copepoda</taxon>
        <taxon>Siphonostomatoida</taxon>
        <taxon>Caligidae</taxon>
        <taxon>Lepeophtheirus</taxon>
    </lineage>
</organism>
<dbReference type="KEGG" id="lsm:121120750"/>
<feature type="transmembrane region" description="Helical" evidence="2">
    <location>
        <begin position="80"/>
        <end position="99"/>
    </location>
</feature>
<keyword evidence="2" id="KW-0472">Membrane</keyword>
<sequence>MVLSSSSSSEVRHSWVNDNGVPNGPNNACCSCLTLRIGVIIIGLLNSFFDLFLFTGYTITPLSDKEDLNFHSSANVDMSIFTLSLIQLIVNIVLIYGAFNRIPNYTVPWLCINSLIMVILLVLITFLLFFGYVQMSMNKSEYISCLIALGFIGACHLFSCFVVFQFRKNTVEENRIMANIPSADAESHTQRCYSTSPPSAPPTYEEVSKTEKKSDLKLQLEDETDESPPDYDTAMQTSQNNASCTQRLLKKSEPSP</sequence>
<evidence type="ECO:0000256" key="1">
    <source>
        <dbReference type="SAM" id="MobiDB-lite"/>
    </source>
</evidence>
<feature type="compositionally biased region" description="Polar residues" evidence="1">
    <location>
        <begin position="234"/>
        <end position="246"/>
    </location>
</feature>
<keyword evidence="2" id="KW-1133">Transmembrane helix</keyword>
<dbReference type="PANTHER" id="PTHR34609">
    <property type="entry name" value="GEO08273P1-RELATED"/>
    <property type="match status" value="1"/>
</dbReference>
<dbReference type="OrthoDB" id="6927247at2759"/>
<dbReference type="RefSeq" id="XP_040571538.1">
    <property type="nucleotide sequence ID" value="XM_040715604.2"/>
</dbReference>
<feature type="transmembrane region" description="Helical" evidence="2">
    <location>
        <begin position="37"/>
        <end position="59"/>
    </location>
</feature>
<evidence type="ECO:0000313" key="3">
    <source>
        <dbReference type="EMBL" id="CDW25134.1"/>
    </source>
</evidence>
<proteinExistence type="predicted"/>
<feature type="compositionally biased region" description="Basic and acidic residues" evidence="1">
    <location>
        <begin position="206"/>
        <end position="220"/>
    </location>
</feature>
<dbReference type="AlphaFoldDB" id="A0A0K2TGN1"/>
<feature type="transmembrane region" description="Helical" evidence="2">
    <location>
        <begin position="105"/>
        <end position="130"/>
    </location>
</feature>
<dbReference type="EMBL" id="HACA01007773">
    <property type="protein sequence ID" value="CDW25134.1"/>
    <property type="molecule type" value="Transcribed_RNA"/>
</dbReference>
<name>A0A0K2TGN1_LEPSM</name>
<dbReference type="OMA" id="VVFQFRK"/>
<evidence type="ECO:0000256" key="2">
    <source>
        <dbReference type="SAM" id="Phobius"/>
    </source>
</evidence>
<reference evidence="3" key="1">
    <citation type="submission" date="2014-05" db="EMBL/GenBank/DDBJ databases">
        <authorList>
            <person name="Chronopoulou M."/>
        </authorList>
    </citation>
    <scope>NUCLEOTIDE SEQUENCE</scope>
    <source>
        <tissue evidence="3">Whole organism</tissue>
    </source>
</reference>
<dbReference type="GeneID" id="121120750"/>
<protein>
    <submittedName>
        <fullName evidence="3">Uncharacterized protein</fullName>
    </submittedName>
</protein>
<dbReference type="PANTHER" id="PTHR34609:SF17">
    <property type="entry name" value="GEO08273P1-RELATED"/>
    <property type="match status" value="1"/>
</dbReference>
<dbReference type="InterPro" id="IPR053077">
    <property type="entry name" value="MARVEL_domain_protein_3"/>
</dbReference>